<dbReference type="AlphaFoldDB" id="A0A3N7EDF6"/>
<proteinExistence type="predicted"/>
<name>A0A3N7EDF6_POPTR</name>
<protein>
    <submittedName>
        <fullName evidence="1">Uncharacterized protein</fullName>
    </submittedName>
</protein>
<sequence>MRRVFQRLCRILTSLKFKFVISSLFPFKYSNICLEYKSV</sequence>
<dbReference type="InParanoid" id="A0A3N7EDF6"/>
<dbReference type="EMBL" id="CM009290">
    <property type="protein sequence ID" value="RQO85663.1"/>
    <property type="molecule type" value="Genomic_DNA"/>
</dbReference>
<gene>
    <name evidence="1" type="ORF">POPTR_001G340750</name>
</gene>
<evidence type="ECO:0000313" key="1">
    <source>
        <dbReference type="EMBL" id="RQO85663.1"/>
    </source>
</evidence>
<dbReference type="Proteomes" id="UP000006729">
    <property type="component" value="Chromosome 1"/>
</dbReference>
<evidence type="ECO:0000313" key="2">
    <source>
        <dbReference type="Proteomes" id="UP000006729"/>
    </source>
</evidence>
<organism evidence="1 2">
    <name type="scientific">Populus trichocarpa</name>
    <name type="common">Western balsam poplar</name>
    <name type="synonym">Populus balsamifera subsp. trichocarpa</name>
    <dbReference type="NCBI Taxonomy" id="3694"/>
    <lineage>
        <taxon>Eukaryota</taxon>
        <taxon>Viridiplantae</taxon>
        <taxon>Streptophyta</taxon>
        <taxon>Embryophyta</taxon>
        <taxon>Tracheophyta</taxon>
        <taxon>Spermatophyta</taxon>
        <taxon>Magnoliopsida</taxon>
        <taxon>eudicotyledons</taxon>
        <taxon>Gunneridae</taxon>
        <taxon>Pentapetalae</taxon>
        <taxon>rosids</taxon>
        <taxon>fabids</taxon>
        <taxon>Malpighiales</taxon>
        <taxon>Salicaceae</taxon>
        <taxon>Saliceae</taxon>
        <taxon>Populus</taxon>
    </lineage>
</organism>
<reference evidence="1 2" key="1">
    <citation type="journal article" date="2006" name="Science">
        <title>The genome of black cottonwood, Populus trichocarpa (Torr. &amp; Gray).</title>
        <authorList>
            <person name="Tuskan G.A."/>
            <person name="Difazio S."/>
            <person name="Jansson S."/>
            <person name="Bohlmann J."/>
            <person name="Grigoriev I."/>
            <person name="Hellsten U."/>
            <person name="Putnam N."/>
            <person name="Ralph S."/>
            <person name="Rombauts S."/>
            <person name="Salamov A."/>
            <person name="Schein J."/>
            <person name="Sterck L."/>
            <person name="Aerts A."/>
            <person name="Bhalerao R.R."/>
            <person name="Bhalerao R.P."/>
            <person name="Blaudez D."/>
            <person name="Boerjan W."/>
            <person name="Brun A."/>
            <person name="Brunner A."/>
            <person name="Busov V."/>
            <person name="Campbell M."/>
            <person name="Carlson J."/>
            <person name="Chalot M."/>
            <person name="Chapman J."/>
            <person name="Chen G.L."/>
            <person name="Cooper D."/>
            <person name="Coutinho P.M."/>
            <person name="Couturier J."/>
            <person name="Covert S."/>
            <person name="Cronk Q."/>
            <person name="Cunningham R."/>
            <person name="Davis J."/>
            <person name="Degroeve S."/>
            <person name="Dejardin A."/>
            <person name="Depamphilis C."/>
            <person name="Detter J."/>
            <person name="Dirks B."/>
            <person name="Dubchak I."/>
            <person name="Duplessis S."/>
            <person name="Ehlting J."/>
            <person name="Ellis B."/>
            <person name="Gendler K."/>
            <person name="Goodstein D."/>
            <person name="Gribskov M."/>
            <person name="Grimwood J."/>
            <person name="Groover A."/>
            <person name="Gunter L."/>
            <person name="Hamberger B."/>
            <person name="Heinze B."/>
            <person name="Helariutta Y."/>
            <person name="Henrissat B."/>
            <person name="Holligan D."/>
            <person name="Holt R."/>
            <person name="Huang W."/>
            <person name="Islam-Faridi N."/>
            <person name="Jones S."/>
            <person name="Jones-Rhoades M."/>
            <person name="Jorgensen R."/>
            <person name="Joshi C."/>
            <person name="Kangasjarvi J."/>
            <person name="Karlsson J."/>
            <person name="Kelleher C."/>
            <person name="Kirkpatrick R."/>
            <person name="Kirst M."/>
            <person name="Kohler A."/>
            <person name="Kalluri U."/>
            <person name="Larimer F."/>
            <person name="Leebens-Mack J."/>
            <person name="Leple J.C."/>
            <person name="Locascio P."/>
            <person name="Lou Y."/>
            <person name="Lucas S."/>
            <person name="Martin F."/>
            <person name="Montanini B."/>
            <person name="Napoli C."/>
            <person name="Nelson D.R."/>
            <person name="Nelson C."/>
            <person name="Nieminen K."/>
            <person name="Nilsson O."/>
            <person name="Pereda V."/>
            <person name="Peter G."/>
            <person name="Philippe R."/>
            <person name="Pilate G."/>
            <person name="Poliakov A."/>
            <person name="Razumovskaya J."/>
            <person name="Richardson P."/>
            <person name="Rinaldi C."/>
            <person name="Ritland K."/>
            <person name="Rouze P."/>
            <person name="Ryaboy D."/>
            <person name="Schmutz J."/>
            <person name="Schrader J."/>
            <person name="Segerman B."/>
            <person name="Shin H."/>
            <person name="Siddiqui A."/>
            <person name="Sterky F."/>
            <person name="Terry A."/>
            <person name="Tsai C.J."/>
            <person name="Uberbacher E."/>
            <person name="Unneberg P."/>
            <person name="Vahala J."/>
            <person name="Wall K."/>
            <person name="Wessler S."/>
            <person name="Yang G."/>
            <person name="Yin T."/>
            <person name="Douglas C."/>
            <person name="Marra M."/>
            <person name="Sandberg G."/>
            <person name="Van de Peer Y."/>
            <person name="Rokhsar D."/>
        </authorList>
    </citation>
    <scope>NUCLEOTIDE SEQUENCE [LARGE SCALE GENOMIC DNA]</scope>
    <source>
        <strain evidence="2">cv. Nisqually</strain>
    </source>
</reference>
<keyword evidence="2" id="KW-1185">Reference proteome</keyword>
<accession>A0A3N7EDF6</accession>